<proteinExistence type="predicted"/>
<reference evidence="2 3" key="2">
    <citation type="submission" date="2012-02" db="EMBL/GenBank/DDBJ databases">
        <title>Improved High-Quality Draft sequence of Eubacterium cellulosolvens 6.</title>
        <authorList>
            <consortium name="US DOE Joint Genome Institute"/>
            <person name="Lucas S."/>
            <person name="Han J."/>
            <person name="Lapidus A."/>
            <person name="Cheng J.-F."/>
            <person name="Goodwin L."/>
            <person name="Pitluck S."/>
            <person name="Peters L."/>
            <person name="Mikhailova N."/>
            <person name="Gu W."/>
            <person name="Detter J.C."/>
            <person name="Han C."/>
            <person name="Tapia R."/>
            <person name="Land M."/>
            <person name="Hauser L."/>
            <person name="Kyrpides N."/>
            <person name="Ivanova N."/>
            <person name="Pagani I."/>
            <person name="Johnson E."/>
            <person name="Mukhopadhyay B."/>
            <person name="Anderson I."/>
            <person name="Woyke T."/>
        </authorList>
    </citation>
    <scope>NUCLEOTIDE SEQUENCE [LARGE SCALE GENOMIC DNA]</scope>
    <source>
        <strain evidence="2 3">6</strain>
    </source>
</reference>
<name>I5ASB5_EUBC6</name>
<gene>
    <name evidence="2" type="ORF">EubceDRAFT1_0858</name>
</gene>
<dbReference type="Proteomes" id="UP000005753">
    <property type="component" value="Chromosome"/>
</dbReference>
<dbReference type="OrthoDB" id="9820442at2"/>
<sequence length="294" mass="30962">MKKKIISSLFVVTAAIIMCACTSKLEKVIIERSKHHASGELTRIGEEIMTVSSSSSAVNRVITGPYQSDSSGGGEVESADIDISEIRETSEDPYSMGTGSSIYSRLGTGDGFGGEDPLGTAGSDPDLSGGSGYTRGDHGPSDSGLTGGGEGGQMRIPAEYVTSRVAMEKEAADAGIALTFDADGSAVYTIAGEDQRSAAKKLYASQIDQALKSISESGRYRNVSEVTANRVYTKFTIVLKDNQLDPNMNVLASSLYELGMGYAKARDAVVSSIKIEYKDAKTGEVIDSIEKTEA</sequence>
<reference evidence="2 3" key="1">
    <citation type="submission" date="2010-08" db="EMBL/GenBank/DDBJ databases">
        <authorList>
            <consortium name="US DOE Joint Genome Institute (JGI-PGF)"/>
            <person name="Lucas S."/>
            <person name="Copeland A."/>
            <person name="Lapidus A."/>
            <person name="Cheng J.-F."/>
            <person name="Bruce D."/>
            <person name="Goodwin L."/>
            <person name="Pitluck S."/>
            <person name="Land M.L."/>
            <person name="Hauser L."/>
            <person name="Chang Y.-J."/>
            <person name="Anderson I.J."/>
            <person name="Johnson E."/>
            <person name="Mulhopadhyay B."/>
            <person name="Kyrpides N."/>
            <person name="Woyke T.J."/>
        </authorList>
    </citation>
    <scope>NUCLEOTIDE SEQUENCE [LARGE SCALE GENOMIC DNA]</scope>
    <source>
        <strain evidence="2 3">6</strain>
    </source>
</reference>
<dbReference type="AlphaFoldDB" id="I5ASB5"/>
<evidence type="ECO:0000256" key="1">
    <source>
        <dbReference type="SAM" id="MobiDB-lite"/>
    </source>
</evidence>
<dbReference type="PROSITE" id="PS51257">
    <property type="entry name" value="PROKAR_LIPOPROTEIN"/>
    <property type="match status" value="1"/>
</dbReference>
<dbReference type="EMBL" id="CM001487">
    <property type="protein sequence ID" value="EIM56688.1"/>
    <property type="molecule type" value="Genomic_DNA"/>
</dbReference>
<protein>
    <submittedName>
        <fullName evidence="2">Uncharacterized protein</fullName>
    </submittedName>
</protein>
<organism evidence="2 3">
    <name type="scientific">Eubacterium cellulosolvens (strain ATCC 43171 / JCM 9499 / 6)</name>
    <name type="common">Cillobacterium cellulosolvens</name>
    <dbReference type="NCBI Taxonomy" id="633697"/>
    <lineage>
        <taxon>Bacteria</taxon>
        <taxon>Bacillati</taxon>
        <taxon>Bacillota</taxon>
        <taxon>Clostridia</taxon>
        <taxon>Eubacteriales</taxon>
        <taxon>Eubacteriaceae</taxon>
        <taxon>Eubacterium</taxon>
    </lineage>
</organism>
<keyword evidence="3" id="KW-1185">Reference proteome</keyword>
<evidence type="ECO:0000313" key="3">
    <source>
        <dbReference type="Proteomes" id="UP000005753"/>
    </source>
</evidence>
<dbReference type="HOGENOM" id="CLU_945764_0_0_9"/>
<dbReference type="STRING" id="633697.EubceDRAFT1_0858"/>
<accession>I5ASB5</accession>
<evidence type="ECO:0000313" key="2">
    <source>
        <dbReference type="EMBL" id="EIM56688.1"/>
    </source>
</evidence>
<feature type="region of interest" description="Disordered" evidence="1">
    <location>
        <begin position="65"/>
        <end position="154"/>
    </location>
</feature>